<evidence type="ECO:0000256" key="9">
    <source>
        <dbReference type="ARBA" id="ARBA00066405"/>
    </source>
</evidence>
<evidence type="ECO:0000313" key="13">
    <source>
        <dbReference type="Proteomes" id="UP000655225"/>
    </source>
</evidence>
<feature type="compositionally biased region" description="Basic residues" evidence="10">
    <location>
        <begin position="1"/>
        <end position="10"/>
    </location>
</feature>
<feature type="compositionally biased region" description="Basic and acidic residues" evidence="10">
    <location>
        <begin position="27"/>
        <end position="42"/>
    </location>
</feature>
<evidence type="ECO:0000256" key="11">
    <source>
        <dbReference type="SAM" id="Phobius"/>
    </source>
</evidence>
<accession>A0A834YIK8</accession>
<keyword evidence="5 11" id="KW-1133">Transmembrane helix</keyword>
<dbReference type="AlphaFoldDB" id="A0A834YIK8"/>
<comment type="catalytic activity">
    <reaction evidence="8">
        <text>a glycerophospholipid + a 1,2-diacyl-sn-glycerol = a monoacylglycerophospholipid + a triacyl-sn-glycerol</text>
        <dbReference type="Rhea" id="RHEA:14057"/>
        <dbReference type="ChEBI" id="CHEBI:17815"/>
        <dbReference type="ChEBI" id="CHEBI:64615"/>
        <dbReference type="ChEBI" id="CHEBI:136912"/>
        <dbReference type="ChEBI" id="CHEBI:136913"/>
        <dbReference type="EC" id="2.3.1.158"/>
    </reaction>
</comment>
<feature type="region of interest" description="Disordered" evidence="10">
    <location>
        <begin position="1"/>
        <end position="44"/>
    </location>
</feature>
<evidence type="ECO:0000256" key="7">
    <source>
        <dbReference type="ARBA" id="ARBA00023315"/>
    </source>
</evidence>
<reference evidence="12 13" key="1">
    <citation type="submission" date="2020-04" db="EMBL/GenBank/DDBJ databases">
        <title>Plant Genome Project.</title>
        <authorList>
            <person name="Zhang R.-G."/>
        </authorList>
    </citation>
    <scope>NUCLEOTIDE SEQUENCE [LARGE SCALE GENOMIC DNA]</scope>
    <source>
        <strain evidence="12">YNK0</strain>
        <tissue evidence="12">Leaf</tissue>
    </source>
</reference>
<keyword evidence="4 11" id="KW-0812">Transmembrane</keyword>
<dbReference type="OMA" id="GGGSNWC"/>
<keyword evidence="6 11" id="KW-0472">Membrane</keyword>
<dbReference type="GO" id="GO:0016020">
    <property type="term" value="C:membrane"/>
    <property type="evidence" value="ECO:0007669"/>
    <property type="project" value="UniProtKB-SubCell"/>
</dbReference>
<dbReference type="SUPFAM" id="SSF53474">
    <property type="entry name" value="alpha/beta-Hydrolases"/>
    <property type="match status" value="1"/>
</dbReference>
<dbReference type="EC" id="2.3.1.158" evidence="9"/>
<evidence type="ECO:0000256" key="4">
    <source>
        <dbReference type="ARBA" id="ARBA00022692"/>
    </source>
</evidence>
<protein>
    <recommendedName>
        <fullName evidence="9">phospholipid:diacylglycerol acyltransferase</fullName>
        <ecNumber evidence="9">2.3.1.158</ecNumber>
    </recommendedName>
</protein>
<keyword evidence="3" id="KW-0808">Transferase</keyword>
<dbReference type="GO" id="GO:0019432">
    <property type="term" value="P:triglyceride biosynthetic process"/>
    <property type="evidence" value="ECO:0007669"/>
    <property type="project" value="UniProtKB-ARBA"/>
</dbReference>
<organism evidence="12 13">
    <name type="scientific">Tetracentron sinense</name>
    <name type="common">Spur-leaf</name>
    <dbReference type="NCBI Taxonomy" id="13715"/>
    <lineage>
        <taxon>Eukaryota</taxon>
        <taxon>Viridiplantae</taxon>
        <taxon>Streptophyta</taxon>
        <taxon>Embryophyta</taxon>
        <taxon>Tracheophyta</taxon>
        <taxon>Spermatophyta</taxon>
        <taxon>Magnoliopsida</taxon>
        <taxon>Trochodendrales</taxon>
        <taxon>Trochodendraceae</taxon>
        <taxon>Tetracentron</taxon>
    </lineage>
</organism>
<dbReference type="FunFam" id="3.40.50.1820:FF:000160">
    <property type="entry name" value="Phospholipid:diacylglycerol acyltransferase 1"/>
    <property type="match status" value="1"/>
</dbReference>
<evidence type="ECO:0000256" key="10">
    <source>
        <dbReference type="SAM" id="MobiDB-lite"/>
    </source>
</evidence>
<sequence length="728" mass="80868">MMSMLRRRKGSQIEKTSNSNSLIPEEIQGRNDEDDKKVTKEKATKKKVDSKKKWSCVDGCCWFIGCICSIWWFLLFLYNAMPASFPQYVTEAITGPMPDPPGVKLLKEGLTAKHPVVFVPGIVTGGLELWEGHQCAEGLFRKRLWGGTFGEVYKRIEPHVLVTYSKAAAKWLISSIDKSFYDILAAFEIQSVLFPLNDWIFCRPLCWVEHMSLDNETGLDPSGIRVRPVTGLVAADYFAAGYFVWAVLIANLARIGYEEKTMYMAAYDWRLSFQNTEVRDQTLSRIKSNIELMVATSGGKKVVVIPHSMGVLYFLHFMKWVESPAPMGGGGGSDWCAKHIKAVMNIGGPFLGVPKAVSGLFSAEAKDIAVARAIAPGVLDKDVFGLQTLQHAMQMTRTWDSTMSMIPKGGDTIWGGLDWSPEEGYECGPRKQKVNDTQMADQNGTETVGSQTKSTNYGRIISFGKDVAEAHSSKIERMDFRGAVKGNNLANTTCRDVWTEYHDMGLGGIKAVADYKVYTAGSLLDLLHFVAPKMMNRGDAHFSYGIAENLDDPKYKHYKYWSNPLETKLPNAPGMEIYSMYGVGIPTERAYVYKLIPAAECYIPYRIDTSADGEYEGTCMKGGVFLNDGDETVPVLSAGFMCAKGWRGKTRFNPSGIRNYIREYDHAPPANFLEGRGTQSGAHVDIMGNFALIEDIIRIAAGATGDDLGGDQVYSDIFKWSEKINLQL</sequence>
<name>A0A834YIK8_TETSI</name>
<dbReference type="GO" id="GO:0008374">
    <property type="term" value="F:O-acyltransferase activity"/>
    <property type="evidence" value="ECO:0007669"/>
    <property type="project" value="InterPro"/>
</dbReference>
<dbReference type="EMBL" id="JABCRI010000019">
    <property type="protein sequence ID" value="KAF8388760.1"/>
    <property type="molecule type" value="Genomic_DNA"/>
</dbReference>
<evidence type="ECO:0000256" key="6">
    <source>
        <dbReference type="ARBA" id="ARBA00023136"/>
    </source>
</evidence>
<dbReference type="PANTHER" id="PTHR11440">
    <property type="entry name" value="LECITHIN-CHOLESTEROL ACYLTRANSFERASE-RELATED"/>
    <property type="match status" value="1"/>
</dbReference>
<evidence type="ECO:0000256" key="8">
    <source>
        <dbReference type="ARBA" id="ARBA00051335"/>
    </source>
</evidence>
<evidence type="ECO:0000256" key="5">
    <source>
        <dbReference type="ARBA" id="ARBA00022989"/>
    </source>
</evidence>
<evidence type="ECO:0000313" key="12">
    <source>
        <dbReference type="EMBL" id="KAF8388760.1"/>
    </source>
</evidence>
<dbReference type="Gene3D" id="3.40.50.1820">
    <property type="entry name" value="alpha/beta hydrolase"/>
    <property type="match status" value="1"/>
</dbReference>
<evidence type="ECO:0000256" key="1">
    <source>
        <dbReference type="ARBA" id="ARBA00004167"/>
    </source>
</evidence>
<proteinExistence type="inferred from homology"/>
<dbReference type="OrthoDB" id="190846at2759"/>
<comment type="subcellular location">
    <subcellularLocation>
        <location evidence="1">Membrane</location>
        <topology evidence="1">Single-pass membrane protein</topology>
    </subcellularLocation>
</comment>
<evidence type="ECO:0000256" key="2">
    <source>
        <dbReference type="ARBA" id="ARBA00010701"/>
    </source>
</evidence>
<dbReference type="InterPro" id="IPR003386">
    <property type="entry name" value="LACT/PDAT_acylTrfase"/>
</dbReference>
<keyword evidence="13" id="KW-1185">Reference proteome</keyword>
<dbReference type="Proteomes" id="UP000655225">
    <property type="component" value="Unassembled WGS sequence"/>
</dbReference>
<keyword evidence="7" id="KW-0012">Acyltransferase</keyword>
<comment type="caution">
    <text evidence="12">The sequence shown here is derived from an EMBL/GenBank/DDBJ whole genome shotgun (WGS) entry which is preliminary data.</text>
</comment>
<comment type="similarity">
    <text evidence="2">Belongs to the AB hydrolase superfamily. Lipase family.</text>
</comment>
<dbReference type="Pfam" id="PF02450">
    <property type="entry name" value="LCAT"/>
    <property type="match status" value="1"/>
</dbReference>
<evidence type="ECO:0000256" key="3">
    <source>
        <dbReference type="ARBA" id="ARBA00022679"/>
    </source>
</evidence>
<feature type="transmembrane region" description="Helical" evidence="11">
    <location>
        <begin position="55"/>
        <end position="78"/>
    </location>
</feature>
<feature type="compositionally biased region" description="Polar residues" evidence="10">
    <location>
        <begin position="13"/>
        <end position="22"/>
    </location>
</feature>
<gene>
    <name evidence="12" type="ORF">HHK36_025440</name>
</gene>
<dbReference type="GO" id="GO:0046027">
    <property type="term" value="F:phospholipid:diacylglycerol acyltransferase activity"/>
    <property type="evidence" value="ECO:0007669"/>
    <property type="project" value="UniProtKB-EC"/>
</dbReference>
<dbReference type="InterPro" id="IPR029058">
    <property type="entry name" value="AB_hydrolase_fold"/>
</dbReference>